<dbReference type="STRING" id="588581.Cpap_1470"/>
<sequence>MDGLNILNLAKGALVEQADIEIQKVLENIADPNTDDKKARKLTITMTFKPLDRESAAIEVVTKSTVAPYKPVTTQVFIGRDDDSGVVTAKEYIKGQVKGQMRVVDEDTGEILEDNAEKQSSGKKILNINR</sequence>
<dbReference type="Proteomes" id="UP000003860">
    <property type="component" value="Unassembled WGS sequence"/>
</dbReference>
<dbReference type="AlphaFoldDB" id="F1TEB2"/>
<evidence type="ECO:0000313" key="2">
    <source>
        <dbReference type="Proteomes" id="UP000003860"/>
    </source>
</evidence>
<dbReference type="OrthoDB" id="1956472at2"/>
<evidence type="ECO:0000313" key="1">
    <source>
        <dbReference type="EMBL" id="EGD47078.1"/>
    </source>
</evidence>
<dbReference type="eggNOG" id="ENOG50331KR">
    <property type="taxonomic scope" value="Bacteria"/>
</dbReference>
<proteinExistence type="predicted"/>
<dbReference type="RefSeq" id="WP_004620067.1">
    <property type="nucleotide sequence ID" value="NZ_ACXX02000009.1"/>
</dbReference>
<gene>
    <name evidence="1" type="ORF">Cpap_1470</name>
</gene>
<protein>
    <recommendedName>
        <fullName evidence="3">Replication terminator protein</fullName>
    </recommendedName>
</protein>
<comment type="caution">
    <text evidence="1">The sequence shown here is derived from an EMBL/GenBank/DDBJ whole genome shotgun (WGS) entry which is preliminary data.</text>
</comment>
<accession>F1TEB2</accession>
<reference evidence="1" key="2">
    <citation type="submission" date="2011-01" db="EMBL/GenBank/DDBJ databases">
        <title>The Non-contiguous Finished genome of Clostridium papyrosolvens.</title>
        <authorList>
            <person name="Lucas S."/>
            <person name="Copeland A."/>
            <person name="Lapidus A."/>
            <person name="Cheng J.-F."/>
            <person name="Goodwin L."/>
            <person name="Pitluck S."/>
            <person name="Misra M."/>
            <person name="Chertkov O."/>
            <person name="Detter J.C."/>
            <person name="Han C."/>
            <person name="Tapia R."/>
            <person name="Land M."/>
            <person name="Hauser L."/>
            <person name="Kyrpides N."/>
            <person name="Ivanova N."/>
            <person name="Pagani I."/>
            <person name="Mouttaki H."/>
            <person name="He Z."/>
            <person name="Zhou J."/>
            <person name="Hemme C.L."/>
            <person name="Woyke T."/>
        </authorList>
    </citation>
    <scope>NUCLEOTIDE SEQUENCE [LARGE SCALE GENOMIC DNA]</scope>
    <source>
        <strain evidence="1">DSM 2782</strain>
    </source>
</reference>
<keyword evidence="2" id="KW-1185">Reference proteome</keyword>
<name>F1TEB2_9FIRM</name>
<organism evidence="1 2">
    <name type="scientific">Ruminiclostridium papyrosolvens DSM 2782</name>
    <dbReference type="NCBI Taxonomy" id="588581"/>
    <lineage>
        <taxon>Bacteria</taxon>
        <taxon>Bacillati</taxon>
        <taxon>Bacillota</taxon>
        <taxon>Clostridia</taxon>
        <taxon>Eubacteriales</taxon>
        <taxon>Oscillospiraceae</taxon>
        <taxon>Ruminiclostridium</taxon>
    </lineage>
</organism>
<evidence type="ECO:0008006" key="3">
    <source>
        <dbReference type="Google" id="ProtNLM"/>
    </source>
</evidence>
<dbReference type="EMBL" id="ACXX02000009">
    <property type="protein sequence ID" value="EGD47078.1"/>
    <property type="molecule type" value="Genomic_DNA"/>
</dbReference>
<reference evidence="1" key="1">
    <citation type="submission" date="2009-07" db="EMBL/GenBank/DDBJ databases">
        <authorList>
            <consortium name="US DOE Joint Genome Institute (JGI-PGF)"/>
            <person name="Lucas S."/>
            <person name="Copeland A."/>
            <person name="Lapidus A."/>
            <person name="Glavina del Rio T."/>
            <person name="Tice H."/>
            <person name="Bruce D."/>
            <person name="Goodwin L."/>
            <person name="Pitluck S."/>
            <person name="Larimer F."/>
            <person name="Land M.L."/>
            <person name="Mouttaki H."/>
            <person name="He Z."/>
            <person name="Zhou J."/>
            <person name="Hemme C.L."/>
        </authorList>
    </citation>
    <scope>NUCLEOTIDE SEQUENCE [LARGE SCALE GENOMIC DNA]</scope>
    <source>
        <strain evidence="1">DSM 2782</strain>
    </source>
</reference>